<dbReference type="RefSeq" id="WP_169209685.1">
    <property type="nucleotide sequence ID" value="NZ_JAATNW010000002.1"/>
</dbReference>
<evidence type="ECO:0000256" key="4">
    <source>
        <dbReference type="ARBA" id="ARBA00022692"/>
    </source>
</evidence>
<evidence type="ECO:0000259" key="12">
    <source>
        <dbReference type="Pfam" id="PF00593"/>
    </source>
</evidence>
<comment type="subcellular location">
    <subcellularLocation>
        <location evidence="1 8">Cell outer membrane</location>
        <topology evidence="1 8">Multi-pass membrane protein</topology>
    </subcellularLocation>
</comment>
<comment type="caution">
    <text evidence="14">The sequence shown here is derived from an EMBL/GenBank/DDBJ whole genome shotgun (WGS) entry which is preliminary data.</text>
</comment>
<dbReference type="Proteomes" id="UP000709336">
    <property type="component" value="Unassembled WGS sequence"/>
</dbReference>
<dbReference type="InterPro" id="IPR012910">
    <property type="entry name" value="Plug_dom"/>
</dbReference>
<evidence type="ECO:0000313" key="15">
    <source>
        <dbReference type="Proteomes" id="UP000709336"/>
    </source>
</evidence>
<keyword evidence="3 8" id="KW-1134">Transmembrane beta strand</keyword>
<name>A0ABX1R0X6_9ALTE</name>
<feature type="signal peptide" evidence="11">
    <location>
        <begin position="1"/>
        <end position="21"/>
    </location>
</feature>
<feature type="compositionally biased region" description="Basic and acidic residues" evidence="10">
    <location>
        <begin position="339"/>
        <end position="355"/>
    </location>
</feature>
<dbReference type="PROSITE" id="PS52016">
    <property type="entry name" value="TONB_DEPENDENT_REC_3"/>
    <property type="match status" value="1"/>
</dbReference>
<keyword evidence="11" id="KW-0732">Signal</keyword>
<dbReference type="Gene3D" id="2.170.130.10">
    <property type="entry name" value="TonB-dependent receptor, plug domain"/>
    <property type="match status" value="1"/>
</dbReference>
<dbReference type="SUPFAM" id="SSF49464">
    <property type="entry name" value="Carboxypeptidase regulatory domain-like"/>
    <property type="match status" value="1"/>
</dbReference>
<protein>
    <submittedName>
        <fullName evidence="14">TonB-dependent receptor</fullName>
    </submittedName>
</protein>
<dbReference type="InterPro" id="IPR000531">
    <property type="entry name" value="Beta-barrel_TonB"/>
</dbReference>
<evidence type="ECO:0000256" key="7">
    <source>
        <dbReference type="ARBA" id="ARBA00023237"/>
    </source>
</evidence>
<proteinExistence type="inferred from homology"/>
<dbReference type="EMBL" id="JAATNW010000002">
    <property type="protein sequence ID" value="NMH59112.1"/>
    <property type="molecule type" value="Genomic_DNA"/>
</dbReference>
<keyword evidence="4 8" id="KW-0812">Transmembrane</keyword>
<keyword evidence="6 8" id="KW-0472">Membrane</keyword>
<dbReference type="Gene3D" id="2.60.40.1120">
    <property type="entry name" value="Carboxypeptidase-like, regulatory domain"/>
    <property type="match status" value="1"/>
</dbReference>
<keyword evidence="7 8" id="KW-0998">Cell outer membrane</keyword>
<keyword evidence="14" id="KW-0675">Receptor</keyword>
<evidence type="ECO:0000256" key="5">
    <source>
        <dbReference type="ARBA" id="ARBA00023077"/>
    </source>
</evidence>
<evidence type="ECO:0000256" key="1">
    <source>
        <dbReference type="ARBA" id="ARBA00004571"/>
    </source>
</evidence>
<dbReference type="Pfam" id="PF07715">
    <property type="entry name" value="Plug"/>
    <property type="match status" value="1"/>
</dbReference>
<evidence type="ECO:0000313" key="14">
    <source>
        <dbReference type="EMBL" id="NMH59112.1"/>
    </source>
</evidence>
<accession>A0ABX1R0X6</accession>
<evidence type="ECO:0000259" key="13">
    <source>
        <dbReference type="Pfam" id="PF07715"/>
    </source>
</evidence>
<dbReference type="InterPro" id="IPR036942">
    <property type="entry name" value="Beta-barrel_TonB_sf"/>
</dbReference>
<keyword evidence="2 8" id="KW-0813">Transport</keyword>
<gene>
    <name evidence="14" type="ORF">HCJ96_03635</name>
</gene>
<feature type="domain" description="TonB-dependent receptor-like beta-barrel" evidence="12">
    <location>
        <begin position="359"/>
        <end position="781"/>
    </location>
</feature>
<reference evidence="14 15" key="1">
    <citation type="submission" date="2020-03" db="EMBL/GenBank/DDBJ databases">
        <title>Alteromonas ponticola sp. nov., isolated from seawater.</title>
        <authorList>
            <person name="Yoon J.-H."/>
            <person name="Kim Y.-O."/>
        </authorList>
    </citation>
    <scope>NUCLEOTIDE SEQUENCE [LARGE SCALE GENOMIC DNA]</scope>
    <source>
        <strain evidence="14 15">MYP5</strain>
    </source>
</reference>
<evidence type="ECO:0000256" key="8">
    <source>
        <dbReference type="PROSITE-ProRule" id="PRU01360"/>
    </source>
</evidence>
<dbReference type="SUPFAM" id="SSF56935">
    <property type="entry name" value="Porins"/>
    <property type="match status" value="1"/>
</dbReference>
<comment type="similarity">
    <text evidence="8 9">Belongs to the TonB-dependent receptor family.</text>
</comment>
<evidence type="ECO:0000256" key="2">
    <source>
        <dbReference type="ARBA" id="ARBA00022448"/>
    </source>
</evidence>
<feature type="region of interest" description="Disordered" evidence="10">
    <location>
        <begin position="334"/>
        <end position="359"/>
    </location>
</feature>
<evidence type="ECO:0000256" key="6">
    <source>
        <dbReference type="ARBA" id="ARBA00023136"/>
    </source>
</evidence>
<keyword evidence="15" id="KW-1185">Reference proteome</keyword>
<dbReference type="Pfam" id="PF00593">
    <property type="entry name" value="TonB_dep_Rec_b-barrel"/>
    <property type="match status" value="1"/>
</dbReference>
<feature type="chain" id="PRO_5046246566" evidence="11">
    <location>
        <begin position="22"/>
        <end position="812"/>
    </location>
</feature>
<sequence length="812" mass="88970">MHRVSKIAAIVGALLPMSVLAQSIEGVVLNKNGKGVANAHVEVEDTGLKTKTDKNGRFVFNNVSAGIQELHVTAPGFAHLHKDITLTESENKQLTFTLERTPIEVIDVVATPVHMSVMESASPVSVLGGESLRRQQSATLGDTLEDLPGVQSNFHANVASTPIIRGLSGPRVLIAQNGLDVSDVSRVGPDHSVASEASTAQQIEVLRGPATLFYGSGAIGGVVNVVDGRVPTDKTTRGEWLLEGDSVNDQKLASFNVTTGVESFAFYADGYFRESDDYETPGAPDIDHDDEHDHDFVVENSNEQSEGLTLGTSYLFDRGYIGIAVEQFNREYGIPGHSHAGEENEHDHDHGHDEAHDEEEDVYADLNQTRVQLQGEFNVDGKWVNRINLRGGFTDYEHAEIEDGLIGTLFENTTQELKLDVMHKPIGEWHGGLSFHVKNSDVNAQGEEAFTPPSEETTYALAIMEERHLGDFLVQLGGRIERVTLDAENVLLPDLELHGHDEEGAEDDHGHGHDEDNHITRVFSVKNAFTPVTVSAGAVWDFTPGYNIGLSLSRSERAPSASELLSFGPHIGTGSYEVGALFATHVEGDETDIELTDEQIDLETANNIDLTLRKTQGDVGFVFNAFYNQIDNYYYQVDTGLFGEGGHGGHEEEGHEGHDHGGELPVYIFQTDDVILHGFEAQVAWQATDTFKTTLFSDYVRARLQDGGDLPRTPPLRFGSQFSYEEAQFSAHLDITRYQEQDRIAAEETATDGYTLVDATVSYNLSVLNQDIAIYLKGSNLTDTEARVHTSFLKDIAPRPGRSIALGVRGYY</sequence>
<dbReference type="Gene3D" id="2.40.170.20">
    <property type="entry name" value="TonB-dependent receptor, beta-barrel domain"/>
    <property type="match status" value="1"/>
</dbReference>
<organism evidence="14 15">
    <name type="scientific">Alteromonas ponticola</name>
    <dbReference type="NCBI Taxonomy" id="2720613"/>
    <lineage>
        <taxon>Bacteria</taxon>
        <taxon>Pseudomonadati</taxon>
        <taxon>Pseudomonadota</taxon>
        <taxon>Gammaproteobacteria</taxon>
        <taxon>Alteromonadales</taxon>
        <taxon>Alteromonadaceae</taxon>
        <taxon>Alteromonas/Salinimonas group</taxon>
        <taxon>Alteromonas</taxon>
    </lineage>
</organism>
<evidence type="ECO:0000256" key="3">
    <source>
        <dbReference type="ARBA" id="ARBA00022452"/>
    </source>
</evidence>
<dbReference type="PANTHER" id="PTHR30069:SF40">
    <property type="entry name" value="TONB-DEPENDENT RECEPTOR NMB0964-RELATED"/>
    <property type="match status" value="1"/>
</dbReference>
<evidence type="ECO:0000256" key="10">
    <source>
        <dbReference type="SAM" id="MobiDB-lite"/>
    </source>
</evidence>
<dbReference type="InterPro" id="IPR037066">
    <property type="entry name" value="Plug_dom_sf"/>
</dbReference>
<dbReference type="Pfam" id="PF13620">
    <property type="entry name" value="CarboxypepD_reg"/>
    <property type="match status" value="1"/>
</dbReference>
<keyword evidence="5 9" id="KW-0798">TonB box</keyword>
<evidence type="ECO:0000256" key="9">
    <source>
        <dbReference type="RuleBase" id="RU003357"/>
    </source>
</evidence>
<feature type="domain" description="TonB-dependent receptor plug" evidence="13">
    <location>
        <begin position="117"/>
        <end position="222"/>
    </location>
</feature>
<dbReference type="InterPro" id="IPR039426">
    <property type="entry name" value="TonB-dep_rcpt-like"/>
</dbReference>
<evidence type="ECO:0000256" key="11">
    <source>
        <dbReference type="SAM" id="SignalP"/>
    </source>
</evidence>
<dbReference type="InterPro" id="IPR008969">
    <property type="entry name" value="CarboxyPept-like_regulatory"/>
</dbReference>
<dbReference type="PANTHER" id="PTHR30069">
    <property type="entry name" value="TONB-DEPENDENT OUTER MEMBRANE RECEPTOR"/>
    <property type="match status" value="1"/>
</dbReference>